<feature type="transmembrane region" description="Helical" evidence="1">
    <location>
        <begin position="105"/>
        <end position="123"/>
    </location>
</feature>
<evidence type="ECO:0000313" key="2">
    <source>
        <dbReference type="EMBL" id="HIX05409.1"/>
    </source>
</evidence>
<accession>A0A9D2AD99</accession>
<sequence>MKHLRFRRPVLFLAGLWFVLYRDHSGLLRVGLLAALLHECGHVAAWAAMTKSLPVLSFSVRGIGLDTSAALLSRRQTFLLALAGPLTNFVLCAAVLCAMQLSASYWGYFFAAANLATGLFNLLPLGDLDGRRMLQCLLP</sequence>
<dbReference type="EMBL" id="DXFW01000012">
    <property type="protein sequence ID" value="HIX05409.1"/>
    <property type="molecule type" value="Genomic_DNA"/>
</dbReference>
<gene>
    <name evidence="2" type="ORF">H9865_04795</name>
</gene>
<proteinExistence type="predicted"/>
<evidence type="ECO:0000313" key="3">
    <source>
        <dbReference type="Proteomes" id="UP000824193"/>
    </source>
</evidence>
<keyword evidence="1" id="KW-0812">Transmembrane</keyword>
<dbReference type="AlphaFoldDB" id="A0A9D2AD99"/>
<comment type="caution">
    <text evidence="2">The sequence shown here is derived from an EMBL/GenBank/DDBJ whole genome shotgun (WGS) entry which is preliminary data.</text>
</comment>
<organism evidence="2 3">
    <name type="scientific">Candidatus Allofournierella pullicola</name>
    <dbReference type="NCBI Taxonomy" id="2838596"/>
    <lineage>
        <taxon>Bacteria</taxon>
        <taxon>Bacillati</taxon>
        <taxon>Bacillota</taxon>
        <taxon>Clostridia</taxon>
        <taxon>Eubacteriales</taxon>
        <taxon>Oscillospiraceae</taxon>
        <taxon>Allofournierella</taxon>
    </lineage>
</organism>
<keyword evidence="1" id="KW-0472">Membrane</keyword>
<protein>
    <submittedName>
        <fullName evidence="2">Peptidase</fullName>
    </submittedName>
</protein>
<feature type="transmembrane region" description="Helical" evidence="1">
    <location>
        <begin position="77"/>
        <end position="99"/>
    </location>
</feature>
<reference evidence="2" key="2">
    <citation type="submission" date="2021-04" db="EMBL/GenBank/DDBJ databases">
        <authorList>
            <person name="Gilroy R."/>
        </authorList>
    </citation>
    <scope>NUCLEOTIDE SEQUENCE</scope>
    <source>
        <strain evidence="2">2239</strain>
    </source>
</reference>
<keyword evidence="1" id="KW-1133">Transmembrane helix</keyword>
<evidence type="ECO:0000256" key="1">
    <source>
        <dbReference type="SAM" id="Phobius"/>
    </source>
</evidence>
<reference evidence="2" key="1">
    <citation type="journal article" date="2021" name="PeerJ">
        <title>Extensive microbial diversity within the chicken gut microbiome revealed by metagenomics and culture.</title>
        <authorList>
            <person name="Gilroy R."/>
            <person name="Ravi A."/>
            <person name="Getino M."/>
            <person name="Pursley I."/>
            <person name="Horton D.L."/>
            <person name="Alikhan N.F."/>
            <person name="Baker D."/>
            <person name="Gharbi K."/>
            <person name="Hall N."/>
            <person name="Watson M."/>
            <person name="Adriaenssens E.M."/>
            <person name="Foster-Nyarko E."/>
            <person name="Jarju S."/>
            <person name="Secka A."/>
            <person name="Antonio M."/>
            <person name="Oren A."/>
            <person name="Chaudhuri R.R."/>
            <person name="La Ragione R."/>
            <person name="Hildebrand F."/>
            <person name="Pallen M.J."/>
        </authorList>
    </citation>
    <scope>NUCLEOTIDE SEQUENCE</scope>
    <source>
        <strain evidence="2">2239</strain>
    </source>
</reference>
<dbReference type="Proteomes" id="UP000824193">
    <property type="component" value="Unassembled WGS sequence"/>
</dbReference>
<name>A0A9D2AD99_9FIRM</name>